<evidence type="ECO:0000256" key="1">
    <source>
        <dbReference type="SAM" id="MobiDB-lite"/>
    </source>
</evidence>
<feature type="non-terminal residue" evidence="2">
    <location>
        <position position="259"/>
    </location>
</feature>
<dbReference type="EMBL" id="JBBJBU010000002">
    <property type="protein sequence ID" value="KAK7206951.1"/>
    <property type="molecule type" value="Genomic_DNA"/>
</dbReference>
<evidence type="ECO:0000313" key="2">
    <source>
        <dbReference type="EMBL" id="KAK7206951.1"/>
    </source>
</evidence>
<comment type="caution">
    <text evidence="2">The sequence shown here is derived from an EMBL/GenBank/DDBJ whole genome shotgun (WGS) entry which is preliminary data.</text>
</comment>
<feature type="compositionally biased region" description="Basic residues" evidence="1">
    <location>
        <begin position="205"/>
        <end position="214"/>
    </location>
</feature>
<feature type="compositionally biased region" description="Acidic residues" evidence="1">
    <location>
        <begin position="223"/>
        <end position="245"/>
    </location>
</feature>
<dbReference type="GeneID" id="90037663"/>
<feature type="region of interest" description="Disordered" evidence="1">
    <location>
        <begin position="1"/>
        <end position="78"/>
    </location>
</feature>
<dbReference type="RefSeq" id="XP_064769984.1">
    <property type="nucleotide sequence ID" value="XM_064912151.1"/>
</dbReference>
<feature type="region of interest" description="Disordered" evidence="1">
    <location>
        <begin position="119"/>
        <end position="140"/>
    </location>
</feature>
<reference evidence="2 3" key="1">
    <citation type="submission" date="2024-03" db="EMBL/GenBank/DDBJ databases">
        <title>Genome-scale model development and genomic sequencing of the oleaginous clade Lipomyces.</title>
        <authorList>
            <consortium name="Lawrence Berkeley National Laboratory"/>
            <person name="Czajka J.J."/>
            <person name="Han Y."/>
            <person name="Kim J."/>
            <person name="Mondo S.J."/>
            <person name="Hofstad B.A."/>
            <person name="Robles A."/>
            <person name="Haridas S."/>
            <person name="Riley R."/>
            <person name="LaButti K."/>
            <person name="Pangilinan J."/>
            <person name="Andreopoulos W."/>
            <person name="Lipzen A."/>
            <person name="Yan J."/>
            <person name="Wang M."/>
            <person name="Ng V."/>
            <person name="Grigoriev I.V."/>
            <person name="Spatafora J.W."/>
            <person name="Magnuson J.K."/>
            <person name="Baker S.E."/>
            <person name="Pomraning K.R."/>
        </authorList>
    </citation>
    <scope>NUCLEOTIDE SEQUENCE [LARGE SCALE GENOMIC DNA]</scope>
    <source>
        <strain evidence="2 3">Phaff 52-87</strain>
    </source>
</reference>
<sequence>MLAHGSLYSAENLMPTPTSTPPPGLRKRSRSPTSDSSGSSGSRSGKSKRRLLDSFTRLTIDNQRDAGYTPTPPGKKKQEPILHYDYWDMSKPPTPSTSTDDLAERMDTSNAHTVFISSLSTSSSSDDDDDGLDSGALNGGGRYVLAPDVERKIRQLPYSLLRRKAAESGWAGPVPAQVPLKEQETGMVLYRPKEQVIAESMAKHVNTKQTRKDRRLQQQQAIDPDEMADWGDDEREDGEDADDDGAGGLIGEENDLMEI</sequence>
<feature type="region of interest" description="Disordered" evidence="1">
    <location>
        <begin position="203"/>
        <end position="259"/>
    </location>
</feature>
<evidence type="ECO:0008006" key="4">
    <source>
        <dbReference type="Google" id="ProtNLM"/>
    </source>
</evidence>
<gene>
    <name evidence="2" type="ORF">BZA70DRAFT_275412</name>
</gene>
<evidence type="ECO:0000313" key="3">
    <source>
        <dbReference type="Proteomes" id="UP001498771"/>
    </source>
</evidence>
<protein>
    <recommendedName>
        <fullName evidence="4">DNA-directed RNA polymerase III subunit</fullName>
    </recommendedName>
</protein>
<accession>A0ABR1FAR3</accession>
<organism evidence="2 3">
    <name type="scientific">Myxozyma melibiosi</name>
    <dbReference type="NCBI Taxonomy" id="54550"/>
    <lineage>
        <taxon>Eukaryota</taxon>
        <taxon>Fungi</taxon>
        <taxon>Dikarya</taxon>
        <taxon>Ascomycota</taxon>
        <taxon>Saccharomycotina</taxon>
        <taxon>Lipomycetes</taxon>
        <taxon>Lipomycetales</taxon>
        <taxon>Lipomycetaceae</taxon>
        <taxon>Myxozyma</taxon>
    </lineage>
</organism>
<feature type="compositionally biased region" description="Low complexity" evidence="1">
    <location>
        <begin position="31"/>
        <end position="44"/>
    </location>
</feature>
<proteinExistence type="predicted"/>
<name>A0ABR1FAR3_9ASCO</name>
<dbReference type="Proteomes" id="UP001498771">
    <property type="component" value="Unassembled WGS sequence"/>
</dbReference>
<keyword evidence="3" id="KW-1185">Reference proteome</keyword>